<evidence type="ECO:0000313" key="2">
    <source>
        <dbReference type="EMBL" id="MPN34022.1"/>
    </source>
</evidence>
<feature type="region of interest" description="Disordered" evidence="1">
    <location>
        <begin position="77"/>
        <end position="111"/>
    </location>
</feature>
<proteinExistence type="predicted"/>
<name>A0A645H6Q0_9ZZZZ</name>
<reference evidence="2" key="1">
    <citation type="submission" date="2019-08" db="EMBL/GenBank/DDBJ databases">
        <authorList>
            <person name="Kucharzyk K."/>
            <person name="Murdoch R.W."/>
            <person name="Higgins S."/>
            <person name="Loffler F."/>
        </authorList>
    </citation>
    <scope>NUCLEOTIDE SEQUENCE</scope>
</reference>
<accession>A0A645H6Q0</accession>
<dbReference type="EMBL" id="VSSQ01086850">
    <property type="protein sequence ID" value="MPN34022.1"/>
    <property type="molecule type" value="Genomic_DNA"/>
</dbReference>
<dbReference type="AlphaFoldDB" id="A0A645H6Q0"/>
<evidence type="ECO:0000256" key="1">
    <source>
        <dbReference type="SAM" id="MobiDB-lite"/>
    </source>
</evidence>
<comment type="caution">
    <text evidence="2">The sequence shown here is derived from an EMBL/GenBank/DDBJ whole genome shotgun (WGS) entry which is preliminary data.</text>
</comment>
<organism evidence="2">
    <name type="scientific">bioreactor metagenome</name>
    <dbReference type="NCBI Taxonomy" id="1076179"/>
    <lineage>
        <taxon>unclassified sequences</taxon>
        <taxon>metagenomes</taxon>
        <taxon>ecological metagenomes</taxon>
    </lineage>
</organism>
<protein>
    <submittedName>
        <fullName evidence="2">Uncharacterized protein</fullName>
    </submittedName>
</protein>
<gene>
    <name evidence="2" type="ORF">SDC9_181514</name>
</gene>
<sequence length="111" mass="12273">MCAQTLDIGQQIGSGVVRGRATWRAASATTLVELDDAVACRIKEASMRWRQAAGRSAVQAQHRQALRVARLLDMQDMPIPHGQRVRLPDRGKRRVVNHAPDGTRDTTPHIS</sequence>
<feature type="compositionally biased region" description="Basic and acidic residues" evidence="1">
    <location>
        <begin position="101"/>
        <end position="111"/>
    </location>
</feature>